<dbReference type="EMBL" id="JPXF01000031">
    <property type="protein sequence ID" value="KGJ76898.1"/>
    <property type="molecule type" value="Genomic_DNA"/>
</dbReference>
<sequence>MRIVARESEIVVDETATLPGRGAWLHPTVSCFQDAQRRRAFGRALRVTSQLDAKQLENRLTWLMDN</sequence>
<dbReference type="STRING" id="1001240.GY21_08955"/>
<accession>A0A099JHC7</accession>
<proteinExistence type="predicted"/>
<dbReference type="AlphaFoldDB" id="A0A099JHC7"/>
<dbReference type="InterPro" id="IPR037465">
    <property type="entry name" value="YlxR"/>
</dbReference>
<dbReference type="Pfam" id="PF04296">
    <property type="entry name" value="YlxR"/>
    <property type="match status" value="1"/>
</dbReference>
<evidence type="ECO:0000259" key="1">
    <source>
        <dbReference type="Pfam" id="PF04296"/>
    </source>
</evidence>
<dbReference type="InterPro" id="IPR035931">
    <property type="entry name" value="YlxR-like_sf"/>
</dbReference>
<reference evidence="2 3" key="1">
    <citation type="submission" date="2014-08" db="EMBL/GenBank/DDBJ databases">
        <authorList>
            <person name="Sisinthy S."/>
        </authorList>
    </citation>
    <scope>NUCLEOTIDE SEQUENCE [LARGE SCALE GENOMIC DNA]</scope>
    <source>
        <strain evidence="2 3">RuG17</strain>
    </source>
</reference>
<comment type="caution">
    <text evidence="2">The sequence shown here is derived from an EMBL/GenBank/DDBJ whole genome shotgun (WGS) entry which is preliminary data.</text>
</comment>
<keyword evidence="3" id="KW-1185">Reference proteome</keyword>
<name>A0A099JHC7_9MICO</name>
<dbReference type="eggNOG" id="COG2740">
    <property type="taxonomic scope" value="Bacteria"/>
</dbReference>
<organism evidence="2 3">
    <name type="scientific">Cryobacterium roopkundense</name>
    <dbReference type="NCBI Taxonomy" id="1001240"/>
    <lineage>
        <taxon>Bacteria</taxon>
        <taxon>Bacillati</taxon>
        <taxon>Actinomycetota</taxon>
        <taxon>Actinomycetes</taxon>
        <taxon>Micrococcales</taxon>
        <taxon>Microbacteriaceae</taxon>
        <taxon>Cryobacterium</taxon>
    </lineage>
</organism>
<dbReference type="Proteomes" id="UP000029864">
    <property type="component" value="Unassembled WGS sequence"/>
</dbReference>
<dbReference type="Gene3D" id="3.30.1230.10">
    <property type="entry name" value="YlxR-like"/>
    <property type="match status" value="1"/>
</dbReference>
<dbReference type="PANTHER" id="PTHR34215:SF1">
    <property type="entry name" value="YLXR DOMAIN-CONTAINING PROTEIN"/>
    <property type="match status" value="1"/>
</dbReference>
<gene>
    <name evidence="2" type="ORF">GY21_08955</name>
</gene>
<dbReference type="InterPro" id="IPR007393">
    <property type="entry name" value="YlxR_dom"/>
</dbReference>
<dbReference type="PANTHER" id="PTHR34215">
    <property type="entry name" value="BLL0784 PROTEIN"/>
    <property type="match status" value="1"/>
</dbReference>
<evidence type="ECO:0000313" key="2">
    <source>
        <dbReference type="EMBL" id="KGJ76898.1"/>
    </source>
</evidence>
<dbReference type="SUPFAM" id="SSF64376">
    <property type="entry name" value="YlxR-like"/>
    <property type="match status" value="1"/>
</dbReference>
<evidence type="ECO:0000313" key="3">
    <source>
        <dbReference type="Proteomes" id="UP000029864"/>
    </source>
</evidence>
<protein>
    <recommendedName>
        <fullName evidence="1">YlxR domain-containing protein</fullName>
    </recommendedName>
</protein>
<feature type="domain" description="YlxR" evidence="1">
    <location>
        <begin position="1"/>
        <end position="54"/>
    </location>
</feature>